<dbReference type="EMBL" id="JAUSUU010000003">
    <property type="protein sequence ID" value="MDQ0334810.1"/>
    <property type="molecule type" value="Genomic_DNA"/>
</dbReference>
<keyword evidence="2" id="KW-0132">Cell division</keyword>
<evidence type="ECO:0000256" key="1">
    <source>
        <dbReference type="SAM" id="Phobius"/>
    </source>
</evidence>
<keyword evidence="1" id="KW-0812">Transmembrane</keyword>
<reference evidence="2" key="1">
    <citation type="submission" date="2021-03" db="EMBL/GenBank/DDBJ databases">
        <title>Genomic Encyclopedia of Type Strains, Phase IV (KMG-IV): sequencing the most valuable type-strain genomes for metagenomic binning, comparative biology and taxonomic classification.</title>
        <authorList>
            <person name="Goeker M."/>
        </authorList>
    </citation>
    <scope>NUCLEOTIDE SEQUENCE</scope>
    <source>
        <strain evidence="2">DSM 15523</strain>
        <strain evidence="3 5">DSM 16476</strain>
    </source>
</reference>
<dbReference type="GO" id="GO:0051301">
    <property type="term" value="P:cell division"/>
    <property type="evidence" value="ECO:0007669"/>
    <property type="project" value="UniProtKB-KW"/>
</dbReference>
<keyword evidence="1" id="KW-0472">Membrane</keyword>
<dbReference type="Proteomes" id="UP001138672">
    <property type="component" value="Unassembled WGS sequence"/>
</dbReference>
<organism evidence="2 4">
    <name type="scientific">Formosa algae</name>
    <dbReference type="NCBI Taxonomy" id="225843"/>
    <lineage>
        <taxon>Bacteria</taxon>
        <taxon>Pseudomonadati</taxon>
        <taxon>Bacteroidota</taxon>
        <taxon>Flavobacteriia</taxon>
        <taxon>Flavobacteriales</taxon>
        <taxon>Flavobacteriaceae</taxon>
        <taxon>Formosa</taxon>
    </lineage>
</organism>
<evidence type="ECO:0000313" key="4">
    <source>
        <dbReference type="Proteomes" id="UP001138672"/>
    </source>
</evidence>
<dbReference type="RefSeq" id="WP_057778213.1">
    <property type="nucleotide sequence ID" value="NZ_JAGGJQ010000003.1"/>
</dbReference>
<proteinExistence type="predicted"/>
<evidence type="ECO:0000313" key="3">
    <source>
        <dbReference type="EMBL" id="MDQ0334810.1"/>
    </source>
</evidence>
<evidence type="ECO:0000313" key="2">
    <source>
        <dbReference type="EMBL" id="MBP1839506.1"/>
    </source>
</evidence>
<gene>
    <name evidence="2" type="ORF">J2Z56_001417</name>
    <name evidence="3" type="ORF">J2Z57_001243</name>
</gene>
<name>A0A9X1C8M6_9FLAO</name>
<protein>
    <submittedName>
        <fullName evidence="2">Cell division protein FtsW (Lipid II flippase)</fullName>
    </submittedName>
</protein>
<dbReference type="Proteomes" id="UP001231587">
    <property type="component" value="Unassembled WGS sequence"/>
</dbReference>
<dbReference type="OrthoDB" id="839906at2"/>
<sequence length="112" mass="12655">MISFAILLVIIGFYLLYLTSEKIDVPKLFGFENYMLQHKSISKILGIALLSVSSVLTVFEFGLGAGIFLFFIYLMTFASLIVLLSPLKLFNFKLLFIGIALCFAFEYLVHIP</sequence>
<feature type="transmembrane region" description="Helical" evidence="1">
    <location>
        <begin position="90"/>
        <end position="109"/>
    </location>
</feature>
<dbReference type="EMBL" id="JAGGJQ010000003">
    <property type="protein sequence ID" value="MBP1839506.1"/>
    <property type="molecule type" value="Genomic_DNA"/>
</dbReference>
<keyword evidence="5" id="KW-1185">Reference proteome</keyword>
<feature type="transmembrane region" description="Helical" evidence="1">
    <location>
        <begin position="67"/>
        <end position="84"/>
    </location>
</feature>
<comment type="caution">
    <text evidence="2">The sequence shown here is derived from an EMBL/GenBank/DDBJ whole genome shotgun (WGS) entry which is preliminary data.</text>
</comment>
<keyword evidence="1" id="KW-1133">Transmembrane helix</keyword>
<keyword evidence="2" id="KW-0131">Cell cycle</keyword>
<evidence type="ECO:0000313" key="5">
    <source>
        <dbReference type="Proteomes" id="UP001231587"/>
    </source>
</evidence>
<dbReference type="AlphaFoldDB" id="A0A9X1C8M6"/>
<accession>A0A9X1C8M6</accession>